<organism evidence="7 8">
    <name type="scientific">Nocardia rhamnosiphila</name>
    <dbReference type="NCBI Taxonomy" id="426716"/>
    <lineage>
        <taxon>Bacteria</taxon>
        <taxon>Bacillati</taxon>
        <taxon>Actinomycetota</taxon>
        <taxon>Actinomycetes</taxon>
        <taxon>Mycobacteriales</taxon>
        <taxon>Nocardiaceae</taxon>
        <taxon>Nocardia</taxon>
    </lineage>
</organism>
<feature type="transmembrane region" description="Helical" evidence="5">
    <location>
        <begin position="64"/>
        <end position="88"/>
    </location>
</feature>
<protein>
    <submittedName>
        <fullName evidence="7">ABC transporter permease</fullName>
    </submittedName>
</protein>
<comment type="caution">
    <text evidence="7">The sequence shown here is derived from an EMBL/GenBank/DDBJ whole genome shotgun (WGS) entry which is preliminary data.</text>
</comment>
<accession>A0ABV2WLU1</accession>
<gene>
    <name evidence="7" type="ORF">ABZ510_08240</name>
</gene>
<evidence type="ECO:0000256" key="3">
    <source>
        <dbReference type="ARBA" id="ARBA00022989"/>
    </source>
</evidence>
<feature type="transmembrane region" description="Helical" evidence="5">
    <location>
        <begin position="144"/>
        <end position="164"/>
    </location>
</feature>
<evidence type="ECO:0000259" key="6">
    <source>
        <dbReference type="Pfam" id="PF01061"/>
    </source>
</evidence>
<feature type="transmembrane region" description="Helical" evidence="5">
    <location>
        <begin position="109"/>
        <end position="132"/>
    </location>
</feature>
<feature type="transmembrane region" description="Helical" evidence="5">
    <location>
        <begin position="242"/>
        <end position="260"/>
    </location>
</feature>
<feature type="transmembrane region" description="Helical" evidence="5">
    <location>
        <begin position="176"/>
        <end position="196"/>
    </location>
</feature>
<dbReference type="GeneID" id="96242032"/>
<dbReference type="Proteomes" id="UP001550628">
    <property type="component" value="Unassembled WGS sequence"/>
</dbReference>
<evidence type="ECO:0000313" key="8">
    <source>
        <dbReference type="Proteomes" id="UP001550628"/>
    </source>
</evidence>
<dbReference type="Pfam" id="PF01061">
    <property type="entry name" value="ABC2_membrane"/>
    <property type="match status" value="1"/>
</dbReference>
<feature type="transmembrane region" description="Helical" evidence="5">
    <location>
        <begin position="33"/>
        <end position="52"/>
    </location>
</feature>
<keyword evidence="8" id="KW-1185">Reference proteome</keyword>
<name>A0ABV2WLU1_9NOCA</name>
<dbReference type="EMBL" id="JBEYBF010000004">
    <property type="protein sequence ID" value="MEU1951839.1"/>
    <property type="molecule type" value="Genomic_DNA"/>
</dbReference>
<dbReference type="RefSeq" id="WP_030520187.1">
    <property type="nucleotide sequence ID" value="NZ_JBEYBD010000001.1"/>
</dbReference>
<evidence type="ECO:0000256" key="4">
    <source>
        <dbReference type="ARBA" id="ARBA00023136"/>
    </source>
</evidence>
<evidence type="ECO:0000256" key="1">
    <source>
        <dbReference type="ARBA" id="ARBA00004141"/>
    </source>
</evidence>
<dbReference type="InterPro" id="IPR013525">
    <property type="entry name" value="ABC2_TM"/>
</dbReference>
<keyword evidence="4 5" id="KW-0472">Membrane</keyword>
<reference evidence="7 8" key="1">
    <citation type="submission" date="2024-06" db="EMBL/GenBank/DDBJ databases">
        <title>The Natural Products Discovery Center: Release of the First 8490 Sequenced Strains for Exploring Actinobacteria Biosynthetic Diversity.</title>
        <authorList>
            <person name="Kalkreuter E."/>
            <person name="Kautsar S.A."/>
            <person name="Yang D."/>
            <person name="Bader C.D."/>
            <person name="Teijaro C.N."/>
            <person name="Fluegel L."/>
            <person name="Davis C.M."/>
            <person name="Simpson J.R."/>
            <person name="Lauterbach L."/>
            <person name="Steele A.D."/>
            <person name="Gui C."/>
            <person name="Meng S."/>
            <person name="Li G."/>
            <person name="Viehrig K."/>
            <person name="Ye F."/>
            <person name="Su P."/>
            <person name="Kiefer A.F."/>
            <person name="Nichols A."/>
            <person name="Cepeda A.J."/>
            <person name="Yan W."/>
            <person name="Fan B."/>
            <person name="Jiang Y."/>
            <person name="Adhikari A."/>
            <person name="Zheng C.-J."/>
            <person name="Schuster L."/>
            <person name="Cowan T.M."/>
            <person name="Smanski M.J."/>
            <person name="Chevrette M.G."/>
            <person name="De Carvalho L.P.S."/>
            <person name="Shen B."/>
        </authorList>
    </citation>
    <scope>NUCLEOTIDE SEQUENCE [LARGE SCALE GENOMIC DNA]</scope>
    <source>
        <strain evidence="7 8">NPDC019708</strain>
    </source>
</reference>
<feature type="domain" description="ABC-2 type transporter transmembrane" evidence="6">
    <location>
        <begin position="17"/>
        <end position="188"/>
    </location>
</feature>
<comment type="subcellular location">
    <subcellularLocation>
        <location evidence="1">Membrane</location>
        <topology evidence="1">Multi-pass membrane protein</topology>
    </subcellularLocation>
</comment>
<evidence type="ECO:0000256" key="5">
    <source>
        <dbReference type="SAM" id="Phobius"/>
    </source>
</evidence>
<keyword evidence="2 5" id="KW-0812">Transmembrane</keyword>
<proteinExistence type="predicted"/>
<keyword evidence="3 5" id="KW-1133">Transmembrane helix</keyword>
<evidence type="ECO:0000313" key="7">
    <source>
        <dbReference type="EMBL" id="MEU1951839.1"/>
    </source>
</evidence>
<sequence>MTTTAASATGFRRRPLAALAKAEYLQFRRNKTLVYLATVFPVGIPVALFFIARRGDTSAADLAVLTFEMLALVTLLFVQYYSVLSMVTTRRGEGVLKRLRTGEAADWQIQTAPAIPGALVTLGGTAVVASVVYGVGAPAPVNPVAIALALVGGIVLFSLLALATSTFTKNAEAAQITSLPVMTIAMLGMTSIRGMLPDRFAQLADWTPFAAVADLVSLGVAGKSALADAGAVRGFAGTFAEMGRPFATLAVWTVLAFALIRRSFRWDDRG</sequence>
<evidence type="ECO:0000256" key="2">
    <source>
        <dbReference type="ARBA" id="ARBA00022692"/>
    </source>
</evidence>